<dbReference type="Proteomes" id="UP000256661">
    <property type="component" value="Unassembled WGS sequence"/>
</dbReference>
<evidence type="ECO:0000256" key="1">
    <source>
        <dbReference type="SAM" id="MobiDB-lite"/>
    </source>
</evidence>
<sequence length="143" mass="15836">MGRMAPIDVERAREALAARFPEAVIWFGESTRHWWAMVADRSGRDVPLEAGTPVELARVLRDFFATRSPRPASAAGAGGSRIGTGVHWRGHTRPVQRSAPPHPVARTGAAVRSGTARAAAPPEEGRGRHRAHRERRLFRRRRI</sequence>
<feature type="region of interest" description="Disordered" evidence="1">
    <location>
        <begin position="68"/>
        <end position="143"/>
    </location>
</feature>
<accession>A0A3D9SSM4</accession>
<organism evidence="2 3">
    <name type="scientific">Thermomonospora umbrina</name>
    <dbReference type="NCBI Taxonomy" id="111806"/>
    <lineage>
        <taxon>Bacteria</taxon>
        <taxon>Bacillati</taxon>
        <taxon>Actinomycetota</taxon>
        <taxon>Actinomycetes</taxon>
        <taxon>Streptosporangiales</taxon>
        <taxon>Thermomonosporaceae</taxon>
        <taxon>Thermomonospora</taxon>
    </lineage>
</organism>
<dbReference type="EMBL" id="QTTT01000001">
    <property type="protein sequence ID" value="REE96983.1"/>
    <property type="molecule type" value="Genomic_DNA"/>
</dbReference>
<evidence type="ECO:0000313" key="2">
    <source>
        <dbReference type="EMBL" id="REE96983.1"/>
    </source>
</evidence>
<evidence type="ECO:0000313" key="3">
    <source>
        <dbReference type="Proteomes" id="UP000256661"/>
    </source>
</evidence>
<gene>
    <name evidence="2" type="ORF">DFJ69_2437</name>
</gene>
<comment type="caution">
    <text evidence="2">The sequence shown here is derived from an EMBL/GenBank/DDBJ whole genome shotgun (WGS) entry which is preliminary data.</text>
</comment>
<name>A0A3D9SSM4_9ACTN</name>
<feature type="compositionally biased region" description="Basic residues" evidence="1">
    <location>
        <begin position="127"/>
        <end position="143"/>
    </location>
</feature>
<reference evidence="2 3" key="1">
    <citation type="submission" date="2018-08" db="EMBL/GenBank/DDBJ databases">
        <title>Sequencing the genomes of 1000 actinobacteria strains.</title>
        <authorList>
            <person name="Klenk H.-P."/>
        </authorList>
    </citation>
    <scope>NUCLEOTIDE SEQUENCE [LARGE SCALE GENOMIC DNA]</scope>
    <source>
        <strain evidence="2 3">DSM 43927</strain>
    </source>
</reference>
<proteinExistence type="predicted"/>
<dbReference type="AlphaFoldDB" id="A0A3D9SSM4"/>
<keyword evidence="3" id="KW-1185">Reference proteome</keyword>
<feature type="compositionally biased region" description="Low complexity" evidence="1">
    <location>
        <begin position="105"/>
        <end position="120"/>
    </location>
</feature>
<protein>
    <submittedName>
        <fullName evidence="2">Uncharacterized protein</fullName>
    </submittedName>
</protein>